<evidence type="ECO:0000259" key="2">
    <source>
        <dbReference type="PROSITE" id="PS50887"/>
    </source>
</evidence>
<dbReference type="NCBIfam" id="TIGR00254">
    <property type="entry name" value="GGDEF"/>
    <property type="match status" value="1"/>
</dbReference>
<dbReference type="GO" id="GO:0052621">
    <property type="term" value="F:diguanylate cyclase activity"/>
    <property type="evidence" value="ECO:0007669"/>
    <property type="project" value="TreeGrafter"/>
</dbReference>
<dbReference type="InterPro" id="IPR000160">
    <property type="entry name" value="GGDEF_dom"/>
</dbReference>
<protein>
    <submittedName>
        <fullName evidence="3">Diguanylate cyclase (GGDEF) domain-containing protein</fullName>
    </submittedName>
</protein>
<evidence type="ECO:0000256" key="1">
    <source>
        <dbReference type="SAM" id="Phobius"/>
    </source>
</evidence>
<evidence type="ECO:0000313" key="4">
    <source>
        <dbReference type="Proteomes" id="UP000002892"/>
    </source>
</evidence>
<sequence length="225" mass="25138">MIISWLFLALVFVGIICVASLHFLATPLFNNILVHCITLGALIGTVNFIAVDLFYRRIEKLKDINRQLRSKLMTDSLTGLFNRRAFDIDMKNVEHNGVLSLIFIDIDNFRNFNNQFGHDVGDAILIKVGQTIQSCVRATDRVYRYGGEEIVLLLIDCDKKDAITLAEKIRTEISRLANTPYPQITVSLGVSSYPDDASNIHDVVVASDKALLMAKQSGKNCAIAY</sequence>
<organism evidence="3 4">
    <name type="scientific">Desulfosporosinus acidiphilus (strain DSM 22704 / JCM 16185 / SJ4)</name>
    <dbReference type="NCBI Taxonomy" id="646529"/>
    <lineage>
        <taxon>Bacteria</taxon>
        <taxon>Bacillati</taxon>
        <taxon>Bacillota</taxon>
        <taxon>Clostridia</taxon>
        <taxon>Eubacteriales</taxon>
        <taxon>Desulfitobacteriaceae</taxon>
        <taxon>Desulfosporosinus</taxon>
    </lineage>
</organism>
<dbReference type="PANTHER" id="PTHR45138">
    <property type="entry name" value="REGULATORY COMPONENTS OF SENSORY TRANSDUCTION SYSTEM"/>
    <property type="match status" value="1"/>
</dbReference>
<reference evidence="3 4" key="1">
    <citation type="journal article" date="2012" name="J. Bacteriol.">
        <title>Complete genome sequences of Desulfosporosinus orientis DSM765T, Desulfosporosinus youngiae DSM17734T, Desulfosporosinus meridiei DSM13257T, and Desulfosporosinus acidiphilus DSM22704T.</title>
        <authorList>
            <person name="Pester M."/>
            <person name="Brambilla E."/>
            <person name="Alazard D."/>
            <person name="Rattei T."/>
            <person name="Weinmaier T."/>
            <person name="Han J."/>
            <person name="Lucas S."/>
            <person name="Lapidus A."/>
            <person name="Cheng J.F."/>
            <person name="Goodwin L."/>
            <person name="Pitluck S."/>
            <person name="Peters L."/>
            <person name="Ovchinnikova G."/>
            <person name="Teshima H."/>
            <person name="Detter J.C."/>
            <person name="Han C.S."/>
            <person name="Tapia R."/>
            <person name="Land M.L."/>
            <person name="Hauser L."/>
            <person name="Kyrpides N.C."/>
            <person name="Ivanova N.N."/>
            <person name="Pagani I."/>
            <person name="Huntmann M."/>
            <person name="Wei C.L."/>
            <person name="Davenport K.W."/>
            <person name="Daligault H."/>
            <person name="Chain P.S."/>
            <person name="Chen A."/>
            <person name="Mavromatis K."/>
            <person name="Markowitz V."/>
            <person name="Szeto E."/>
            <person name="Mikhailova N."/>
            <person name="Pati A."/>
            <person name="Wagner M."/>
            <person name="Woyke T."/>
            <person name="Ollivier B."/>
            <person name="Klenk H.P."/>
            <person name="Spring S."/>
            <person name="Loy A."/>
        </authorList>
    </citation>
    <scope>NUCLEOTIDE SEQUENCE [LARGE SCALE GENOMIC DNA]</scope>
    <source>
        <strain evidence="4">DSM 22704 / JCM 16185 / SJ4</strain>
    </source>
</reference>
<feature type="domain" description="GGDEF" evidence="2">
    <location>
        <begin position="97"/>
        <end position="225"/>
    </location>
</feature>
<dbReference type="FunFam" id="3.30.70.270:FF:000001">
    <property type="entry name" value="Diguanylate cyclase domain protein"/>
    <property type="match status" value="1"/>
</dbReference>
<dbReference type="AlphaFoldDB" id="I4DAF4"/>
<dbReference type="InterPro" id="IPR050469">
    <property type="entry name" value="Diguanylate_Cyclase"/>
</dbReference>
<dbReference type="Gene3D" id="3.30.70.270">
    <property type="match status" value="1"/>
</dbReference>
<accession>I4DAF4</accession>
<dbReference type="PROSITE" id="PS50887">
    <property type="entry name" value="GGDEF"/>
    <property type="match status" value="1"/>
</dbReference>
<dbReference type="HOGENOM" id="CLU_000445_11_16_9"/>
<evidence type="ECO:0000313" key="3">
    <source>
        <dbReference type="EMBL" id="AFM42778.1"/>
    </source>
</evidence>
<keyword evidence="1" id="KW-0812">Transmembrane</keyword>
<name>I4DAF4_DESAJ</name>
<feature type="transmembrane region" description="Helical" evidence="1">
    <location>
        <begin position="5"/>
        <end position="26"/>
    </location>
</feature>
<keyword evidence="4" id="KW-1185">Reference proteome</keyword>
<dbReference type="CDD" id="cd01949">
    <property type="entry name" value="GGDEF"/>
    <property type="match status" value="1"/>
</dbReference>
<dbReference type="Pfam" id="PF00990">
    <property type="entry name" value="GGDEF"/>
    <property type="match status" value="1"/>
</dbReference>
<feature type="transmembrane region" description="Helical" evidence="1">
    <location>
        <begin position="32"/>
        <end position="55"/>
    </location>
</feature>
<keyword evidence="1" id="KW-1133">Transmembrane helix</keyword>
<gene>
    <name evidence="3" type="ordered locus">Desaci_3902</name>
</gene>
<dbReference type="EMBL" id="CP003639">
    <property type="protein sequence ID" value="AFM42778.1"/>
    <property type="molecule type" value="Genomic_DNA"/>
</dbReference>
<dbReference type="SMART" id="SM00267">
    <property type="entry name" value="GGDEF"/>
    <property type="match status" value="1"/>
</dbReference>
<dbReference type="InterPro" id="IPR029787">
    <property type="entry name" value="Nucleotide_cyclase"/>
</dbReference>
<dbReference type="eggNOG" id="COG2199">
    <property type="taxonomic scope" value="Bacteria"/>
</dbReference>
<dbReference type="Proteomes" id="UP000002892">
    <property type="component" value="Chromosome"/>
</dbReference>
<keyword evidence="1" id="KW-0472">Membrane</keyword>
<dbReference type="PANTHER" id="PTHR45138:SF9">
    <property type="entry name" value="DIGUANYLATE CYCLASE DGCM-RELATED"/>
    <property type="match status" value="1"/>
</dbReference>
<proteinExistence type="predicted"/>
<dbReference type="InterPro" id="IPR043128">
    <property type="entry name" value="Rev_trsase/Diguanyl_cyclase"/>
</dbReference>
<dbReference type="OrthoDB" id="1771403at2"/>
<dbReference type="STRING" id="646529.Desaci_3902"/>
<dbReference type="SUPFAM" id="SSF55073">
    <property type="entry name" value="Nucleotide cyclase"/>
    <property type="match status" value="1"/>
</dbReference>
<dbReference type="KEGG" id="dai:Desaci_3902"/>